<evidence type="ECO:0000256" key="2">
    <source>
        <dbReference type="ARBA" id="ARBA00022676"/>
    </source>
</evidence>
<evidence type="ECO:0008006" key="6">
    <source>
        <dbReference type="Google" id="ProtNLM"/>
    </source>
</evidence>
<dbReference type="AlphaFoldDB" id="A0AB72V7M4"/>
<name>A0AB72V7M4_CORGB</name>
<feature type="transmembrane region" description="Helical" evidence="4">
    <location>
        <begin position="415"/>
        <end position="433"/>
    </location>
</feature>
<feature type="transmembrane region" description="Helical" evidence="4">
    <location>
        <begin position="73"/>
        <end position="92"/>
    </location>
</feature>
<reference evidence="5" key="1">
    <citation type="journal article" date="2007" name="Microbiology">
        <title>Comparative analysis of the Corynebacterium glutamicum group and complete genome sequence of strain R.</title>
        <authorList>
            <person name="Yukawa H."/>
            <person name="Omumasaba C.A."/>
            <person name="Nonaka H."/>
            <person name="Kos P."/>
            <person name="Okai N."/>
            <person name="Suzuki N."/>
            <person name="Suda M."/>
            <person name="Tsuge Y."/>
            <person name="Watanabe J."/>
            <person name="Ikeda Y."/>
            <person name="Vertes A.A."/>
            <person name="Inui M."/>
        </authorList>
    </citation>
    <scope>NUCLEOTIDE SEQUENCE</scope>
    <source>
        <strain evidence="5">R</strain>
    </source>
</reference>
<dbReference type="EMBL" id="AP009044">
    <property type="protein sequence ID" value="BAF53166.1"/>
    <property type="molecule type" value="Genomic_DNA"/>
</dbReference>
<dbReference type="GO" id="GO:0016757">
    <property type="term" value="F:glycosyltransferase activity"/>
    <property type="evidence" value="ECO:0007669"/>
    <property type="project" value="UniProtKB-KW"/>
</dbReference>
<dbReference type="PANTHER" id="PTHR43630:SF1">
    <property type="entry name" value="POLY-BETA-1,6-N-ACETYL-D-GLUCOSAMINE SYNTHASE"/>
    <property type="match status" value="1"/>
</dbReference>
<feature type="transmembrane region" description="Helical" evidence="4">
    <location>
        <begin position="445"/>
        <end position="465"/>
    </location>
</feature>
<dbReference type="Gene3D" id="3.90.550.10">
    <property type="entry name" value="Spore Coat Polysaccharide Biosynthesis Protein SpsA, Chain A"/>
    <property type="match status" value="1"/>
</dbReference>
<sequence length="487" mass="54636">MMEQDLSYREILPLNASEEQKKAALIDAIEGLRVRDPLLSASIAFTRGQKVAFIAVVVGFILMLIFARQAALIGLAATCTFMYLITLLDRFIMFSRGIRAESIIQVSDEDALAFPEDKLKTYTVLVPAYGEPEVIAQLLASMRAFDYPKHLLQVLLMLEEDDLPTIAAAEEAGVDQVATIIKVPPAQPRTKPKACNYGLHFATGDIVTIFDAEDMPDPLQLRRVVVAFERSASNTVCVQSRLSYRNARQNLLTAWFTIEYDVWFNFLLPGVMRMNAPVPLGGTSNHLLTGVLKDLGAWDPFNVTEDADLGVRIAAKGYSTAVLDSVTWEEANSDTINWLRQRSRWYKGYLQTWLVYMRRPKWLVQELGIIPAVRFTFLMAGTPIIAVLNLLFWYLSLAWILGQPGTIEQMFPPAVYYPALVCLVVGNTATIFMNLIGCREGRDPLLLIAVLTFPLYWLLMSIAALKGTWQLITRPSYWEKTAHGLEA</sequence>
<evidence type="ECO:0000256" key="3">
    <source>
        <dbReference type="ARBA" id="ARBA00022679"/>
    </source>
</evidence>
<keyword evidence="4" id="KW-0472">Membrane</keyword>
<dbReference type="SUPFAM" id="SSF53448">
    <property type="entry name" value="Nucleotide-diphospho-sugar transferases"/>
    <property type="match status" value="1"/>
</dbReference>
<evidence type="ECO:0000256" key="4">
    <source>
        <dbReference type="SAM" id="Phobius"/>
    </source>
</evidence>
<keyword evidence="4" id="KW-1133">Transmembrane helix</keyword>
<keyword evidence="3" id="KW-0808">Transferase</keyword>
<gene>
    <name evidence="5" type="ordered locus">cgR_0203</name>
</gene>
<dbReference type="CDD" id="cd06427">
    <property type="entry name" value="CESA_like_2"/>
    <property type="match status" value="1"/>
</dbReference>
<dbReference type="Proteomes" id="UP000006698">
    <property type="component" value="Chromosome"/>
</dbReference>
<dbReference type="Pfam" id="PF13641">
    <property type="entry name" value="Glyco_tranf_2_3"/>
    <property type="match status" value="1"/>
</dbReference>
<keyword evidence="2" id="KW-0328">Glycosyltransferase</keyword>
<accession>A0AB72V7M4</accession>
<evidence type="ECO:0000256" key="1">
    <source>
        <dbReference type="ARBA" id="ARBA00006739"/>
    </source>
</evidence>
<evidence type="ECO:0000313" key="5">
    <source>
        <dbReference type="EMBL" id="BAF53166.1"/>
    </source>
</evidence>
<keyword evidence="4" id="KW-0812">Transmembrane</keyword>
<feature type="transmembrane region" description="Helical" evidence="4">
    <location>
        <begin position="367"/>
        <end position="395"/>
    </location>
</feature>
<organism evidence="5">
    <name type="scientific">Corynebacterium glutamicum (strain R)</name>
    <dbReference type="NCBI Taxonomy" id="340322"/>
    <lineage>
        <taxon>Bacteria</taxon>
        <taxon>Bacillati</taxon>
        <taxon>Actinomycetota</taxon>
        <taxon>Actinomycetes</taxon>
        <taxon>Mycobacteriales</taxon>
        <taxon>Corynebacteriaceae</taxon>
        <taxon>Corynebacterium</taxon>
    </lineage>
</organism>
<dbReference type="RefSeq" id="WP_011896482.1">
    <property type="nucleotide sequence ID" value="NC_009342.1"/>
</dbReference>
<dbReference type="InterPro" id="IPR029044">
    <property type="entry name" value="Nucleotide-diphossugar_trans"/>
</dbReference>
<comment type="similarity">
    <text evidence="1">Belongs to the glycosyltransferase 2 family.</text>
</comment>
<dbReference type="KEGG" id="cgt:cgR_0203"/>
<protein>
    <recommendedName>
        <fullName evidence="6">N-acetylglucosaminyltransferase</fullName>
    </recommendedName>
</protein>
<feature type="transmembrane region" description="Helical" evidence="4">
    <location>
        <begin position="51"/>
        <end position="67"/>
    </location>
</feature>
<dbReference type="PANTHER" id="PTHR43630">
    <property type="entry name" value="POLY-BETA-1,6-N-ACETYL-D-GLUCOSAMINE SYNTHASE"/>
    <property type="match status" value="1"/>
</dbReference>
<proteinExistence type="inferred from homology"/>